<feature type="region of interest" description="Disordered" evidence="1">
    <location>
        <begin position="176"/>
        <end position="203"/>
    </location>
</feature>
<dbReference type="EMBL" id="NEVL01000004">
    <property type="protein sequence ID" value="OZI33077.1"/>
    <property type="molecule type" value="Genomic_DNA"/>
</dbReference>
<name>A0A261S7V2_9BORD</name>
<feature type="region of interest" description="Disordered" evidence="1">
    <location>
        <begin position="13"/>
        <end position="67"/>
    </location>
</feature>
<accession>A0A261S7V2</accession>
<feature type="compositionally biased region" description="Basic and acidic residues" evidence="1">
    <location>
        <begin position="27"/>
        <end position="44"/>
    </location>
</feature>
<dbReference type="RefSeq" id="WP_094828072.1">
    <property type="nucleotide sequence ID" value="NZ_NEVL01000004.1"/>
</dbReference>
<evidence type="ECO:0000313" key="3">
    <source>
        <dbReference type="Proteomes" id="UP000217005"/>
    </source>
</evidence>
<dbReference type="OrthoDB" id="8655910at2"/>
<reference evidence="2 3" key="1">
    <citation type="submission" date="2017-05" db="EMBL/GenBank/DDBJ databases">
        <title>Complete and WGS of Bordetella genogroups.</title>
        <authorList>
            <person name="Spilker T."/>
            <person name="LiPuma J."/>
        </authorList>
    </citation>
    <scope>NUCLEOTIDE SEQUENCE [LARGE SCALE GENOMIC DNA]</scope>
    <source>
        <strain evidence="2 3">AU17610</strain>
    </source>
</reference>
<organism evidence="2 3">
    <name type="scientific">Bordetella genomosp. 1</name>
    <dbReference type="NCBI Taxonomy" id="1395607"/>
    <lineage>
        <taxon>Bacteria</taxon>
        <taxon>Pseudomonadati</taxon>
        <taxon>Pseudomonadota</taxon>
        <taxon>Betaproteobacteria</taxon>
        <taxon>Burkholderiales</taxon>
        <taxon>Alcaligenaceae</taxon>
        <taxon>Bordetella</taxon>
    </lineage>
</organism>
<comment type="caution">
    <text evidence="2">The sequence shown here is derived from an EMBL/GenBank/DDBJ whole genome shotgun (WGS) entry which is preliminary data.</text>
</comment>
<gene>
    <name evidence="2" type="ORF">CEG14_19690</name>
</gene>
<feature type="compositionally biased region" description="Gly residues" evidence="1">
    <location>
        <begin position="194"/>
        <end position="203"/>
    </location>
</feature>
<evidence type="ECO:0000256" key="1">
    <source>
        <dbReference type="SAM" id="MobiDB-lite"/>
    </source>
</evidence>
<proteinExistence type="predicted"/>
<dbReference type="Proteomes" id="UP000217005">
    <property type="component" value="Unassembled WGS sequence"/>
</dbReference>
<sequence length="203" mass="20881">MSIDRHISLDTAIAQGLPDLNQSGAGTRREAREGDRQAFERALGEDAPGADDAAARRGQQDTPAPPAGAFGLFAGAAARVETPADAALRAALREHLLAAASQLRVGEGGSGRREVSVTLDEAVLPGVTVSVQEDEGRVVAAFVCRVESSRERLNLAAPGLAADLAAALARPTLVQVSTDDPEDLCLTESRAEPEGGGVQPSSP</sequence>
<protein>
    <submittedName>
        <fullName evidence="2">Uncharacterized protein</fullName>
    </submittedName>
</protein>
<dbReference type="AlphaFoldDB" id="A0A261S7V2"/>
<evidence type="ECO:0000313" key="2">
    <source>
        <dbReference type="EMBL" id="OZI33077.1"/>
    </source>
</evidence>